<protein>
    <recommendedName>
        <fullName evidence="3">USP domain-containing protein</fullName>
    </recommendedName>
</protein>
<reference evidence="4 5" key="1">
    <citation type="journal article" date="2022" name="Allergy">
        <title>Genome assembly and annotation of Periplaneta americana reveal a comprehensive cockroach allergen profile.</title>
        <authorList>
            <person name="Wang L."/>
            <person name="Xiong Q."/>
            <person name="Saelim N."/>
            <person name="Wang L."/>
            <person name="Nong W."/>
            <person name="Wan A.T."/>
            <person name="Shi M."/>
            <person name="Liu X."/>
            <person name="Cao Q."/>
            <person name="Hui J.H.L."/>
            <person name="Sookrung N."/>
            <person name="Leung T.F."/>
            <person name="Tungtrongchitr A."/>
            <person name="Tsui S.K.W."/>
        </authorList>
    </citation>
    <scope>NUCLEOTIDE SEQUENCE [LARGE SCALE GENOMIC DNA]</scope>
    <source>
        <strain evidence="4">PWHHKU_190912</strain>
    </source>
</reference>
<accession>A0ABQ8S035</accession>
<dbReference type="InterPro" id="IPR050164">
    <property type="entry name" value="Peptidase_C19"/>
</dbReference>
<dbReference type="CDD" id="cd02257">
    <property type="entry name" value="Peptidase_C19"/>
    <property type="match status" value="1"/>
</dbReference>
<dbReference type="SUPFAM" id="SSF54001">
    <property type="entry name" value="Cysteine proteinases"/>
    <property type="match status" value="1"/>
</dbReference>
<organism evidence="4 5">
    <name type="scientific">Periplaneta americana</name>
    <name type="common">American cockroach</name>
    <name type="synonym">Blatta americana</name>
    <dbReference type="NCBI Taxonomy" id="6978"/>
    <lineage>
        <taxon>Eukaryota</taxon>
        <taxon>Metazoa</taxon>
        <taxon>Ecdysozoa</taxon>
        <taxon>Arthropoda</taxon>
        <taxon>Hexapoda</taxon>
        <taxon>Insecta</taxon>
        <taxon>Pterygota</taxon>
        <taxon>Neoptera</taxon>
        <taxon>Polyneoptera</taxon>
        <taxon>Dictyoptera</taxon>
        <taxon>Blattodea</taxon>
        <taxon>Blattoidea</taxon>
        <taxon>Blattidae</taxon>
        <taxon>Blattinae</taxon>
        <taxon>Periplaneta</taxon>
    </lineage>
</organism>
<evidence type="ECO:0000313" key="4">
    <source>
        <dbReference type="EMBL" id="KAJ4427116.1"/>
    </source>
</evidence>
<evidence type="ECO:0000259" key="3">
    <source>
        <dbReference type="PROSITE" id="PS50235"/>
    </source>
</evidence>
<dbReference type="InterPro" id="IPR001394">
    <property type="entry name" value="Peptidase_C19_UCH"/>
</dbReference>
<evidence type="ECO:0000256" key="2">
    <source>
        <dbReference type="SAM" id="MobiDB-lite"/>
    </source>
</evidence>
<name>A0ABQ8S035_PERAM</name>
<dbReference type="InterPro" id="IPR028889">
    <property type="entry name" value="USP"/>
</dbReference>
<dbReference type="Gene3D" id="3.90.70.10">
    <property type="entry name" value="Cysteine proteinases"/>
    <property type="match status" value="1"/>
</dbReference>
<keyword evidence="5" id="KW-1185">Reference proteome</keyword>
<comment type="similarity">
    <text evidence="1">Belongs to the peptidase C19 family.</text>
</comment>
<feature type="compositionally biased region" description="Polar residues" evidence="2">
    <location>
        <begin position="34"/>
        <end position="53"/>
    </location>
</feature>
<dbReference type="PROSITE" id="PS50235">
    <property type="entry name" value="USP_3"/>
    <property type="match status" value="1"/>
</dbReference>
<sequence>MPRPVQGHDLTGADRCDNGTPSLGAINKDEQPVRNPTKSYGSQASLWHSTTEKISAPGRRSWKKSTKDEYDFFPSQASSDSDSWQTQQEFPYEKPPRHRDLVSKKTCASSERKQEHGQQMTISNASRKFFSNASEQKRKSYLINKRQRFPSVRKSVVENKRVETSLTSVKLRTVIGTSSFNTSSKLRKVTIKNNNKEIILSNTSRSNNAVENKKAETSLSSIKSRTVVGSLPLTMPSRLRKVTMENSNEEITLPNTSRSNKAVENKKAETTLSSTISRTVIGSLSSNMPSKFRKVTMENNNKEITLSNTSKSNSAVENKKVETPLSSIKSRTAIGITPLNTASKLRKFTMENNNEEIILLSTSTLRSNTSLPLNSKQKALHTFELADENDNAHPFAESENKPEDFDDMFDRMSHTSSISTVLQEPFSPVLMSRANSSSFRGFPNPAGTNKCWMNSTLQVIIGMRRFVEEVKSYKTEEEKNGKYSKLLKNFIDVVNIIQSGLQLNIKLQIFYVSLGILNADFPKHKQQDAVEFLTLFISALREEFDQDAADEYSWIKNPVTNNIVFKLAEVHTCVKCMKYDVQETEHLTMVLNIPSTYSGQPSLQDALEKTMMVEVRALECEQCDSRHCKVTTMLSHLPRFFILELSRFIMENGVIKKKCDSMKIPPTLKVTSIDATNLKKLFQSEDSDGDASLTNDEISKVQSRLHDGVNDHNVINNTTDYRLSAIISHEGVSLNSGAFSFITPVNTTSYTLRYILLYPPQLLLLFSNARHLTIKSFDLLHSIFFKDIVMIFGQQTG</sequence>
<gene>
    <name evidence="4" type="ORF">ANN_24732</name>
</gene>
<dbReference type="PANTHER" id="PTHR24006">
    <property type="entry name" value="UBIQUITIN CARBOXYL-TERMINAL HYDROLASE"/>
    <property type="match status" value="1"/>
</dbReference>
<comment type="caution">
    <text evidence="4">The sequence shown here is derived from an EMBL/GenBank/DDBJ whole genome shotgun (WGS) entry which is preliminary data.</text>
</comment>
<dbReference type="Pfam" id="PF00443">
    <property type="entry name" value="UCH"/>
    <property type="match status" value="1"/>
</dbReference>
<feature type="compositionally biased region" description="Polar residues" evidence="2">
    <location>
        <begin position="75"/>
        <end position="89"/>
    </location>
</feature>
<dbReference type="InterPro" id="IPR038765">
    <property type="entry name" value="Papain-like_cys_pep_sf"/>
</dbReference>
<dbReference type="Proteomes" id="UP001148838">
    <property type="component" value="Unassembled WGS sequence"/>
</dbReference>
<dbReference type="EMBL" id="JAJSOF020000038">
    <property type="protein sequence ID" value="KAJ4427116.1"/>
    <property type="molecule type" value="Genomic_DNA"/>
</dbReference>
<evidence type="ECO:0000256" key="1">
    <source>
        <dbReference type="ARBA" id="ARBA00009085"/>
    </source>
</evidence>
<feature type="region of interest" description="Disordered" evidence="2">
    <location>
        <begin position="1"/>
        <end position="130"/>
    </location>
</feature>
<feature type="compositionally biased region" description="Polar residues" evidence="2">
    <location>
        <begin position="117"/>
        <end position="130"/>
    </location>
</feature>
<evidence type="ECO:0000313" key="5">
    <source>
        <dbReference type="Proteomes" id="UP001148838"/>
    </source>
</evidence>
<feature type="domain" description="USP" evidence="3">
    <location>
        <begin position="440"/>
        <end position="788"/>
    </location>
</feature>
<feature type="compositionally biased region" description="Basic and acidic residues" evidence="2">
    <location>
        <begin position="91"/>
        <end position="103"/>
    </location>
</feature>
<proteinExistence type="inferred from homology"/>